<dbReference type="InterPro" id="IPR018389">
    <property type="entry name" value="DctP_fam"/>
</dbReference>
<keyword evidence="3" id="KW-0574">Periplasm</keyword>
<comment type="caution">
    <text evidence="5">The sequence shown here is derived from an EMBL/GenBank/DDBJ whole genome shotgun (WGS) entry which is preliminary data.</text>
</comment>
<protein>
    <recommendedName>
        <fullName evidence="7">TRAP-type C4-dicarboxylate transport system, substrate-binding protein</fullName>
    </recommendedName>
</protein>
<evidence type="ECO:0000256" key="2">
    <source>
        <dbReference type="ARBA" id="ARBA00022729"/>
    </source>
</evidence>
<keyword evidence="2 4" id="KW-0732">Signal</keyword>
<reference evidence="5 6" key="1">
    <citation type="submission" date="2019-11" db="EMBL/GenBank/DDBJ databases">
        <authorList>
            <person name="Dong K."/>
        </authorList>
    </citation>
    <scope>NUCLEOTIDE SEQUENCE [LARGE SCALE GENOMIC DNA]</scope>
    <source>
        <strain evidence="5 6">NBRC 112902</strain>
    </source>
</reference>
<sequence>MMNRLKAALAASAVMLAPVFAAPALAETELIFNSYLPPHDELYQIAIRDFAAAIEKESAGGIKVTIPDTSLAPSDRQYEMVRDGIADMAIVSTGGVPQLVTLNKIGDLPFNSPSARAASIALWETYNTYFLPFDEFKGVKVLSTNVLPGRQILSVGKLQAKTVADLKGAKLWSPPGALSEAVKKLGAVPVNSEFTDLQEYVTKGTVDAMVMAPNSAKGARVLEYVTGMTQIPGGLGSLSFAVFISQERWDALSPEEQQAIQRAADGLPARTGAAADEVLAKLAPEMAKVPTENLEGAQLDEFTTLLQARIDEWKERAAKKGLSDPDEVLTFYRDVLAREAKASGS</sequence>
<evidence type="ECO:0000256" key="3">
    <source>
        <dbReference type="ARBA" id="ARBA00022764"/>
    </source>
</evidence>
<dbReference type="Proteomes" id="UP000449846">
    <property type="component" value="Unassembled WGS sequence"/>
</dbReference>
<evidence type="ECO:0000313" key="5">
    <source>
        <dbReference type="EMBL" id="MTH61356.1"/>
    </source>
</evidence>
<dbReference type="OrthoDB" id="7822595at2"/>
<accession>A0A844HNB1</accession>
<gene>
    <name evidence="5" type="ORF">GL300_19260</name>
</gene>
<dbReference type="GO" id="GO:0042597">
    <property type="term" value="C:periplasmic space"/>
    <property type="evidence" value="ECO:0007669"/>
    <property type="project" value="UniProtKB-SubCell"/>
</dbReference>
<dbReference type="EMBL" id="WMIG01000015">
    <property type="protein sequence ID" value="MTH61356.1"/>
    <property type="molecule type" value="Genomic_DNA"/>
</dbReference>
<evidence type="ECO:0008006" key="7">
    <source>
        <dbReference type="Google" id="ProtNLM"/>
    </source>
</evidence>
<dbReference type="Pfam" id="PF03480">
    <property type="entry name" value="DctP"/>
    <property type="match status" value="1"/>
</dbReference>
<dbReference type="PANTHER" id="PTHR33376">
    <property type="match status" value="1"/>
</dbReference>
<evidence type="ECO:0000256" key="4">
    <source>
        <dbReference type="SAM" id="SignalP"/>
    </source>
</evidence>
<dbReference type="NCBIfam" id="NF037995">
    <property type="entry name" value="TRAP_S1"/>
    <property type="match status" value="1"/>
</dbReference>
<organism evidence="5 6">
    <name type="scientific">Paracoccus litorisediminis</name>
    <dbReference type="NCBI Taxonomy" id="2006130"/>
    <lineage>
        <taxon>Bacteria</taxon>
        <taxon>Pseudomonadati</taxon>
        <taxon>Pseudomonadota</taxon>
        <taxon>Alphaproteobacteria</taxon>
        <taxon>Rhodobacterales</taxon>
        <taxon>Paracoccaceae</taxon>
        <taxon>Paracoccus</taxon>
    </lineage>
</organism>
<feature type="chain" id="PRO_5032967202" description="TRAP-type C4-dicarboxylate transport system, substrate-binding protein" evidence="4">
    <location>
        <begin position="27"/>
        <end position="345"/>
    </location>
</feature>
<proteinExistence type="predicted"/>
<dbReference type="PANTHER" id="PTHR33376:SF15">
    <property type="entry name" value="BLL6794 PROTEIN"/>
    <property type="match status" value="1"/>
</dbReference>
<comment type="subcellular location">
    <subcellularLocation>
        <location evidence="1">Periplasm</location>
    </subcellularLocation>
</comment>
<dbReference type="Gene3D" id="3.40.190.170">
    <property type="entry name" value="Bacterial extracellular solute-binding protein, family 7"/>
    <property type="match status" value="1"/>
</dbReference>
<dbReference type="GO" id="GO:0055085">
    <property type="term" value="P:transmembrane transport"/>
    <property type="evidence" value="ECO:0007669"/>
    <property type="project" value="InterPro"/>
</dbReference>
<dbReference type="SUPFAM" id="SSF53850">
    <property type="entry name" value="Periplasmic binding protein-like II"/>
    <property type="match status" value="1"/>
</dbReference>
<evidence type="ECO:0000313" key="6">
    <source>
        <dbReference type="Proteomes" id="UP000449846"/>
    </source>
</evidence>
<dbReference type="AlphaFoldDB" id="A0A844HNB1"/>
<dbReference type="InterPro" id="IPR038404">
    <property type="entry name" value="TRAP_DctP_sf"/>
</dbReference>
<keyword evidence="6" id="KW-1185">Reference proteome</keyword>
<feature type="signal peptide" evidence="4">
    <location>
        <begin position="1"/>
        <end position="26"/>
    </location>
</feature>
<name>A0A844HNB1_9RHOB</name>
<evidence type="ECO:0000256" key="1">
    <source>
        <dbReference type="ARBA" id="ARBA00004418"/>
    </source>
</evidence>